<dbReference type="RefSeq" id="WP_374832231.1">
    <property type="nucleotide sequence ID" value="NZ_JBHEEZ010000013.1"/>
</dbReference>
<dbReference type="InterPro" id="IPR036291">
    <property type="entry name" value="NAD(P)-bd_dom_sf"/>
</dbReference>
<feature type="binding site" evidence="8">
    <location>
        <position position="108"/>
    </location>
    <ligand>
        <name>shikimate</name>
        <dbReference type="ChEBI" id="CHEBI:36208"/>
    </ligand>
</feature>
<dbReference type="InterPro" id="IPR022893">
    <property type="entry name" value="Shikimate_DH_fam"/>
</dbReference>
<accession>A0ABV9H215</accession>
<dbReference type="NCBIfam" id="TIGR00507">
    <property type="entry name" value="aroE"/>
    <property type="match status" value="1"/>
</dbReference>
<dbReference type="Gene3D" id="3.40.50.720">
    <property type="entry name" value="NAD(P)-binding Rossmann-like Domain"/>
    <property type="match status" value="1"/>
</dbReference>
<dbReference type="Pfam" id="PF01488">
    <property type="entry name" value="Shikimate_DH"/>
    <property type="match status" value="1"/>
</dbReference>
<evidence type="ECO:0000259" key="10">
    <source>
        <dbReference type="Pfam" id="PF08501"/>
    </source>
</evidence>
<dbReference type="Proteomes" id="UP001596042">
    <property type="component" value="Unassembled WGS sequence"/>
</dbReference>
<evidence type="ECO:0000256" key="7">
    <source>
        <dbReference type="ARBA" id="ARBA00049442"/>
    </source>
</evidence>
<dbReference type="NCBIfam" id="NF001312">
    <property type="entry name" value="PRK00258.1-4"/>
    <property type="match status" value="1"/>
</dbReference>
<dbReference type="CDD" id="cd01065">
    <property type="entry name" value="NAD_bind_Shikimate_DH"/>
    <property type="match status" value="1"/>
</dbReference>
<dbReference type="InterPro" id="IPR046346">
    <property type="entry name" value="Aminoacid_DH-like_N_sf"/>
</dbReference>
<evidence type="ECO:0000256" key="5">
    <source>
        <dbReference type="ARBA" id="ARBA00023002"/>
    </source>
</evidence>
<dbReference type="EMBL" id="JBHSEL010000042">
    <property type="protein sequence ID" value="MFC4624458.1"/>
    <property type="molecule type" value="Genomic_DNA"/>
</dbReference>
<organism evidence="12 13">
    <name type="scientific">Daeguia caeni</name>
    <dbReference type="NCBI Taxonomy" id="439612"/>
    <lineage>
        <taxon>Bacteria</taxon>
        <taxon>Pseudomonadati</taxon>
        <taxon>Pseudomonadota</taxon>
        <taxon>Alphaproteobacteria</taxon>
        <taxon>Hyphomicrobiales</taxon>
        <taxon>Brucellaceae</taxon>
        <taxon>Daeguia</taxon>
    </lineage>
</organism>
<evidence type="ECO:0000256" key="8">
    <source>
        <dbReference type="HAMAP-Rule" id="MF_00222"/>
    </source>
</evidence>
<dbReference type="InterPro" id="IPR041121">
    <property type="entry name" value="SDH_C"/>
</dbReference>
<evidence type="ECO:0000256" key="4">
    <source>
        <dbReference type="ARBA" id="ARBA00022857"/>
    </source>
</evidence>
<dbReference type="InterPro" id="IPR013708">
    <property type="entry name" value="Shikimate_DH-bd_N"/>
</dbReference>
<dbReference type="HAMAP" id="MF_00222">
    <property type="entry name" value="Shikimate_DH_AroE"/>
    <property type="match status" value="1"/>
</dbReference>
<feature type="domain" description="Quinate/shikimate 5-dehydrogenase/glutamyl-tRNA reductase" evidence="9">
    <location>
        <begin position="128"/>
        <end position="197"/>
    </location>
</feature>
<comment type="catalytic activity">
    <reaction evidence="7 8">
        <text>shikimate + NADP(+) = 3-dehydroshikimate + NADPH + H(+)</text>
        <dbReference type="Rhea" id="RHEA:17737"/>
        <dbReference type="ChEBI" id="CHEBI:15378"/>
        <dbReference type="ChEBI" id="CHEBI:16630"/>
        <dbReference type="ChEBI" id="CHEBI:36208"/>
        <dbReference type="ChEBI" id="CHEBI:57783"/>
        <dbReference type="ChEBI" id="CHEBI:58349"/>
        <dbReference type="EC" id="1.1.1.25"/>
    </reaction>
</comment>
<feature type="binding site" evidence="8">
    <location>
        <position position="227"/>
    </location>
    <ligand>
        <name>shikimate</name>
        <dbReference type="ChEBI" id="CHEBI:36208"/>
    </ligand>
</feature>
<evidence type="ECO:0000259" key="9">
    <source>
        <dbReference type="Pfam" id="PF01488"/>
    </source>
</evidence>
<dbReference type="SUPFAM" id="SSF51735">
    <property type="entry name" value="NAD(P)-binding Rossmann-fold domains"/>
    <property type="match status" value="1"/>
</dbReference>
<evidence type="ECO:0000313" key="12">
    <source>
        <dbReference type="EMBL" id="MFC4624458.1"/>
    </source>
</evidence>
<evidence type="ECO:0000256" key="3">
    <source>
        <dbReference type="ARBA" id="ARBA00022605"/>
    </source>
</evidence>
<evidence type="ECO:0000256" key="2">
    <source>
        <dbReference type="ARBA" id="ARBA00012962"/>
    </source>
</evidence>
<feature type="domain" description="SDH C-terminal" evidence="11">
    <location>
        <begin position="248"/>
        <end position="270"/>
    </location>
</feature>
<comment type="similarity">
    <text evidence="8">Belongs to the shikimate dehydrogenase family.</text>
</comment>
<dbReference type="Pfam" id="PF08501">
    <property type="entry name" value="Shikimate_dh_N"/>
    <property type="match status" value="1"/>
</dbReference>
<feature type="active site" description="Proton acceptor" evidence="8">
    <location>
        <position position="72"/>
    </location>
</feature>
<evidence type="ECO:0000256" key="1">
    <source>
        <dbReference type="ARBA" id="ARBA00004871"/>
    </source>
</evidence>
<evidence type="ECO:0000313" key="13">
    <source>
        <dbReference type="Proteomes" id="UP001596042"/>
    </source>
</evidence>
<feature type="binding site" evidence="8">
    <location>
        <position position="255"/>
    </location>
    <ligand>
        <name>shikimate</name>
        <dbReference type="ChEBI" id="CHEBI:36208"/>
    </ligand>
</feature>
<dbReference type="GO" id="GO:0004764">
    <property type="term" value="F:shikimate 3-dehydrogenase (NADP+) activity"/>
    <property type="evidence" value="ECO:0007669"/>
    <property type="project" value="UniProtKB-EC"/>
</dbReference>
<feature type="binding site" evidence="8">
    <location>
        <position position="68"/>
    </location>
    <ligand>
        <name>shikimate</name>
        <dbReference type="ChEBI" id="CHEBI:36208"/>
    </ligand>
</feature>
<keyword evidence="5 8" id="KW-0560">Oxidoreductase</keyword>
<comment type="pathway">
    <text evidence="1 8">Metabolic intermediate biosynthesis; chorismate biosynthesis; chorismate from D-erythrose 4-phosphate and phosphoenolpyruvate: step 4/7.</text>
</comment>
<dbReference type="PANTHER" id="PTHR21089:SF1">
    <property type="entry name" value="BIFUNCTIONAL 3-DEHYDROQUINATE DEHYDRATASE_SHIKIMATE DEHYDROGENASE, CHLOROPLASTIC"/>
    <property type="match status" value="1"/>
</dbReference>
<evidence type="ECO:0000256" key="6">
    <source>
        <dbReference type="ARBA" id="ARBA00023141"/>
    </source>
</evidence>
<dbReference type="EC" id="1.1.1.25" evidence="2 8"/>
<feature type="binding site" evidence="8">
    <location>
        <position position="248"/>
    </location>
    <ligand>
        <name>NADP(+)</name>
        <dbReference type="ChEBI" id="CHEBI:58349"/>
    </ligand>
</feature>
<dbReference type="Gene3D" id="3.40.50.10860">
    <property type="entry name" value="Leucine Dehydrogenase, chain A, domain 1"/>
    <property type="match status" value="1"/>
</dbReference>
<keyword evidence="6 8" id="KW-0057">Aromatic amino acid biosynthesis</keyword>
<name>A0ABV9H215_9HYPH</name>
<feature type="binding site" evidence="8">
    <location>
        <position position="225"/>
    </location>
    <ligand>
        <name>NADP(+)</name>
        <dbReference type="ChEBI" id="CHEBI:58349"/>
    </ligand>
</feature>
<feature type="binding site" evidence="8">
    <location>
        <begin position="157"/>
        <end position="162"/>
    </location>
    <ligand>
        <name>NADP(+)</name>
        <dbReference type="ChEBI" id="CHEBI:58349"/>
    </ligand>
</feature>
<feature type="binding site" evidence="8">
    <location>
        <position position="93"/>
    </location>
    <ligand>
        <name>shikimate</name>
        <dbReference type="ChEBI" id="CHEBI:36208"/>
    </ligand>
</feature>
<feature type="binding site" evidence="8">
    <location>
        <begin position="133"/>
        <end position="137"/>
    </location>
    <ligand>
        <name>NADP(+)</name>
        <dbReference type="ChEBI" id="CHEBI:58349"/>
    </ligand>
</feature>
<proteinExistence type="inferred from homology"/>
<comment type="function">
    <text evidence="8">Involved in the biosynthesis of the chorismate, which leads to the biosynthesis of aromatic amino acids. Catalyzes the reversible NADPH linked reduction of 3-dehydroshikimate (DHSA) to yield shikimate (SA).</text>
</comment>
<comment type="caution">
    <text evidence="12">The sequence shown here is derived from an EMBL/GenBank/DDBJ whole genome shotgun (WGS) entry which is preliminary data.</text>
</comment>
<dbReference type="InterPro" id="IPR011342">
    <property type="entry name" value="Shikimate_DH"/>
</dbReference>
<keyword evidence="3 8" id="KW-0028">Amino-acid biosynthesis</keyword>
<dbReference type="Pfam" id="PF18317">
    <property type="entry name" value="SDH_C"/>
    <property type="match status" value="1"/>
</dbReference>
<sequence>MACDRENGPKAFVTGYPIKHSRSPLIHGFWLKELGLAGDYHAIEVKPEDFKDFVSTLAENGLAGGNVTIPHKEAAYAASERLDEAAKAIGAVNTLWLENGKLCGGNTDAYGFAANLDSGAPGWDKADVALVLGAGGASRAIVHALLSRGFSRIAVVNRTLSRAEELSAHFGAKVSAHGWDKAEDLLAGAGLIVNTTSLGMSGHGTVEDFPLDFSKADRNTVATDIVYVPLRTPFLAKAEAAGLKTVDGLGMLLHQAVPGFERWFGVRPSVTEALRSHILEDMAKAGAL</sequence>
<reference evidence="13" key="1">
    <citation type="journal article" date="2019" name="Int. J. Syst. Evol. Microbiol.">
        <title>The Global Catalogue of Microorganisms (GCM) 10K type strain sequencing project: providing services to taxonomists for standard genome sequencing and annotation.</title>
        <authorList>
            <consortium name="The Broad Institute Genomics Platform"/>
            <consortium name="The Broad Institute Genome Sequencing Center for Infectious Disease"/>
            <person name="Wu L."/>
            <person name="Ma J."/>
        </authorList>
    </citation>
    <scope>NUCLEOTIDE SEQUENCE [LARGE SCALE GENOMIC DNA]</scope>
    <source>
        <strain evidence="13">CGMCC 1.15731</strain>
    </source>
</reference>
<dbReference type="PANTHER" id="PTHR21089">
    <property type="entry name" value="SHIKIMATE DEHYDROGENASE"/>
    <property type="match status" value="1"/>
</dbReference>
<dbReference type="SUPFAM" id="SSF53223">
    <property type="entry name" value="Aminoacid dehydrogenase-like, N-terminal domain"/>
    <property type="match status" value="1"/>
</dbReference>
<gene>
    <name evidence="8" type="primary">aroE</name>
    <name evidence="12" type="ORF">ACFO1V_04345</name>
</gene>
<feature type="binding site" evidence="8">
    <location>
        <position position="84"/>
    </location>
    <ligand>
        <name>NADP(+)</name>
        <dbReference type="ChEBI" id="CHEBI:58349"/>
    </ligand>
</feature>
<protein>
    <recommendedName>
        <fullName evidence="2 8">Shikimate dehydrogenase (NADP(+))</fullName>
        <shortName evidence="8">SDH</shortName>
        <ecNumber evidence="2 8">1.1.1.25</ecNumber>
    </recommendedName>
</protein>
<feature type="domain" description="Shikimate dehydrogenase substrate binding N-terminal" evidence="10">
    <location>
        <begin position="13"/>
        <end position="95"/>
    </location>
</feature>
<keyword evidence="13" id="KW-1185">Reference proteome</keyword>
<dbReference type="InterPro" id="IPR006151">
    <property type="entry name" value="Shikm_DH/Glu-tRNA_Rdtase"/>
</dbReference>
<keyword evidence="4 8" id="KW-0521">NADP</keyword>
<feature type="binding site" evidence="8">
    <location>
        <begin position="21"/>
        <end position="23"/>
    </location>
    <ligand>
        <name>shikimate</name>
        <dbReference type="ChEBI" id="CHEBI:36208"/>
    </ligand>
</feature>
<comment type="subunit">
    <text evidence="8">Homodimer.</text>
</comment>
<evidence type="ECO:0000259" key="11">
    <source>
        <dbReference type="Pfam" id="PF18317"/>
    </source>
</evidence>